<evidence type="ECO:0000256" key="1">
    <source>
        <dbReference type="SAM" id="SignalP"/>
    </source>
</evidence>
<name>A0AB34THU9_STEMA</name>
<dbReference type="Gene3D" id="2.60.40.10">
    <property type="entry name" value="Immunoglobulins"/>
    <property type="match status" value="1"/>
</dbReference>
<protein>
    <submittedName>
        <fullName evidence="2">Pilus assembly protein</fullName>
    </submittedName>
</protein>
<organism evidence="2 3">
    <name type="scientific">Stenotrophomonas maltophilia</name>
    <name type="common">Pseudomonas maltophilia</name>
    <name type="synonym">Xanthomonas maltophilia</name>
    <dbReference type="NCBI Taxonomy" id="40324"/>
    <lineage>
        <taxon>Bacteria</taxon>
        <taxon>Pseudomonadati</taxon>
        <taxon>Pseudomonadota</taxon>
        <taxon>Gammaproteobacteria</taxon>
        <taxon>Lysobacterales</taxon>
        <taxon>Lysobacteraceae</taxon>
        <taxon>Stenotrophomonas</taxon>
        <taxon>Stenotrophomonas maltophilia group</taxon>
    </lineage>
</organism>
<dbReference type="EMBL" id="JZIW01000001">
    <property type="protein sequence ID" value="KOO82546.1"/>
    <property type="molecule type" value="Genomic_DNA"/>
</dbReference>
<gene>
    <name evidence="2" type="ORF">VL23_04510</name>
</gene>
<evidence type="ECO:0000313" key="3">
    <source>
        <dbReference type="Proteomes" id="UP000037632"/>
    </source>
</evidence>
<sequence>MKPVIRCLLPLSLLLASQAQANLTIHPMRTSVDGKRPTQIRVYSQSTQPQYVQVSLRRIVNPAEETEHEVELDPEEAAIAVTPAKFALAGGGNRLIRIVPLRPPALETAYRVYFEGVGGPEGADMADGEGADAQVGVSLVWGALVNVLPAESRVELRVDSGTLLNLGTARVGITSVADCVGSRCTAHDISRALYPGGVLNLPFDVRPGHTVQLRYRLTRDGHREHVQTLIPAAI</sequence>
<dbReference type="RefSeq" id="WP_053461284.1">
    <property type="nucleotide sequence ID" value="NZ_JZIW01000001.1"/>
</dbReference>
<feature type="chain" id="PRO_5044189206" evidence="1">
    <location>
        <begin position="22"/>
        <end position="234"/>
    </location>
</feature>
<evidence type="ECO:0000313" key="2">
    <source>
        <dbReference type="EMBL" id="KOO82546.1"/>
    </source>
</evidence>
<accession>A0AB34THU9</accession>
<feature type="signal peptide" evidence="1">
    <location>
        <begin position="1"/>
        <end position="21"/>
    </location>
</feature>
<dbReference type="AlphaFoldDB" id="A0AB34THU9"/>
<dbReference type="InterPro" id="IPR008962">
    <property type="entry name" value="PapD-like_sf"/>
</dbReference>
<dbReference type="SUPFAM" id="SSF49354">
    <property type="entry name" value="PapD-like"/>
    <property type="match status" value="1"/>
</dbReference>
<reference evidence="2 3" key="1">
    <citation type="journal article" date="2015" name="Antimicrob. Agents Chemother.">
        <title>Whole-Genome Sequencing Identifies Emergence of a Quinolone Resistance Mutation in a Case of Stenotrophomonas maltophilia Bacteremia.</title>
        <authorList>
            <person name="Pak T.R."/>
            <person name="Altman D.R."/>
            <person name="Attie O."/>
            <person name="Sebra R."/>
            <person name="Hamula C.L."/>
            <person name="Lewis M."/>
            <person name="Deikus G."/>
            <person name="Newman L.C."/>
            <person name="Fang G."/>
            <person name="Hand J."/>
            <person name="Papel G."/>
            <person name="Wallach F."/>
            <person name="Schadt E.E."/>
            <person name="Huprikar S."/>
            <person name="van Bakel H."/>
            <person name="Kasarskis A."/>
            <person name="Bashir A."/>
        </authorList>
    </citation>
    <scope>NUCLEOTIDE SEQUENCE [LARGE SCALE GENOMIC DNA]</scope>
    <source>
        <strain evidence="2 3">ISMMS6</strain>
    </source>
</reference>
<keyword evidence="1" id="KW-0732">Signal</keyword>
<dbReference type="Proteomes" id="UP000037632">
    <property type="component" value="Unassembled WGS sequence"/>
</dbReference>
<proteinExistence type="predicted"/>
<comment type="caution">
    <text evidence="2">The sequence shown here is derived from an EMBL/GenBank/DDBJ whole genome shotgun (WGS) entry which is preliminary data.</text>
</comment>
<dbReference type="InterPro" id="IPR013783">
    <property type="entry name" value="Ig-like_fold"/>
</dbReference>